<evidence type="ECO:0000313" key="10">
    <source>
        <dbReference type="EMBL" id="UJG44280.1"/>
    </source>
</evidence>
<keyword evidence="5 10" id="KW-0378">Hydrolase</keyword>
<comment type="cofactor">
    <cofactor evidence="1">
        <name>Co(2+)</name>
        <dbReference type="ChEBI" id="CHEBI:48828"/>
    </cofactor>
</comment>
<dbReference type="Proteomes" id="UP001200513">
    <property type="component" value="Chromosome"/>
</dbReference>
<dbReference type="AlphaFoldDB" id="A0A9Y1BSK3"/>
<dbReference type="PIRSF" id="PIRSF016599">
    <property type="entry name" value="Xaa-His_dipept"/>
    <property type="match status" value="1"/>
</dbReference>
<dbReference type="InterPro" id="IPR002933">
    <property type="entry name" value="Peptidase_M20"/>
</dbReference>
<name>A0A9Y1BSK3_9ARCH</name>
<feature type="domain" description="Peptidase M20 dimerisation" evidence="9">
    <location>
        <begin position="211"/>
        <end position="296"/>
    </location>
</feature>
<dbReference type="FunFam" id="3.40.630.10:FF:000015">
    <property type="entry name" value="Aminoacyl-histidine dipeptidase PepD"/>
    <property type="match status" value="1"/>
</dbReference>
<keyword evidence="8" id="KW-0170">Cobalt</keyword>
<keyword evidence="4" id="KW-0479">Metal-binding</keyword>
<dbReference type="Gene3D" id="3.40.630.10">
    <property type="entry name" value="Zn peptidases"/>
    <property type="match status" value="2"/>
</dbReference>
<organism evidence="10">
    <name type="scientific">Candidatus Heimdallarchaeum endolithica</name>
    <dbReference type="NCBI Taxonomy" id="2876572"/>
    <lineage>
        <taxon>Archaea</taxon>
        <taxon>Promethearchaeati</taxon>
        <taxon>Candidatus Heimdallarchaeota</taxon>
        <taxon>Candidatus Heimdallarchaeia (ex Rinke et al. 2021) (nom. nud.)</taxon>
        <taxon>Candidatus Heimdallarchaeales</taxon>
        <taxon>Candidatus Heimdallarchaeaceae</taxon>
        <taxon>Candidatus Heimdallarchaeum</taxon>
    </lineage>
</organism>
<dbReference type="GO" id="GO:0046872">
    <property type="term" value="F:metal ion binding"/>
    <property type="evidence" value="ECO:0007669"/>
    <property type="project" value="UniProtKB-KW"/>
</dbReference>
<dbReference type="InterPro" id="IPR001160">
    <property type="entry name" value="Peptidase_M20C"/>
</dbReference>
<sequence>MTSNKLSELQPEQVWKIFYEITQVPRPSKKEEKIREWIKNWAKKNNVQFKEDETGNILLTKEASEGCENYPTLVIQAHMDMVCQANDPNFNCEEDPIPVTFNETYVYSQGTSLGADNGIGLAMGLALFLDENIKHGKLELLITVDEETGLTGAFNVKRGFFTGKYLLNVDSEDLGKITISSAGGGGTQIDVPIELENIANLEDWIEIRFAISGLQGGHSGVDIHLPRANAIKVAISALNFLRDKFSELEIKPFHLVSIEGGTAHNAIPRDCTVRLAILKENEKEAKKALKEWLRKNSHEIREYEPNFKFEMFEKDKAEKIFTEESTNNVIYVLDEVQHGVISYNKEINDLVQTSSNLAVVKTGEKQVKIYISTRSSVMKELEEVRLKLRKIGEKVKANITQEKAYPGWEPDLNSPFLKLVKELYEQVYKKKVKLEAIHAGLECSLFLALDPNLQVTSIGPTIISPHSPDEKVEIESVNVIWGVIRSIAENMNKLS</sequence>
<dbReference type="Pfam" id="PF07687">
    <property type="entry name" value="M20_dimer"/>
    <property type="match status" value="1"/>
</dbReference>
<evidence type="ECO:0000256" key="6">
    <source>
        <dbReference type="ARBA" id="ARBA00022833"/>
    </source>
</evidence>
<dbReference type="FunFam" id="3.40.630.10:FF:000018">
    <property type="entry name" value="Aminoacyl-histidine dipeptidase PepD"/>
    <property type="match status" value="1"/>
</dbReference>
<evidence type="ECO:0000256" key="7">
    <source>
        <dbReference type="ARBA" id="ARBA00023049"/>
    </source>
</evidence>
<evidence type="ECO:0000256" key="2">
    <source>
        <dbReference type="ARBA" id="ARBA00001947"/>
    </source>
</evidence>
<evidence type="ECO:0000259" key="9">
    <source>
        <dbReference type="Pfam" id="PF07687"/>
    </source>
</evidence>
<keyword evidence="7" id="KW-0482">Metalloprotease</keyword>
<dbReference type="GO" id="GO:0070573">
    <property type="term" value="F:metallodipeptidase activity"/>
    <property type="evidence" value="ECO:0007669"/>
    <property type="project" value="TreeGrafter"/>
</dbReference>
<dbReference type="NCBIfam" id="TIGR01893">
    <property type="entry name" value="aa-his-dipept"/>
    <property type="match status" value="1"/>
</dbReference>
<accession>A0A9Y1BSK3</accession>
<keyword evidence="10" id="KW-0224">Dipeptidase</keyword>
<evidence type="ECO:0000256" key="8">
    <source>
        <dbReference type="ARBA" id="ARBA00023285"/>
    </source>
</evidence>
<dbReference type="EMBL" id="CP084167">
    <property type="protein sequence ID" value="UJG44280.1"/>
    <property type="molecule type" value="Genomic_DNA"/>
</dbReference>
<evidence type="ECO:0000256" key="1">
    <source>
        <dbReference type="ARBA" id="ARBA00001941"/>
    </source>
</evidence>
<dbReference type="GO" id="GO:0005829">
    <property type="term" value="C:cytosol"/>
    <property type="evidence" value="ECO:0007669"/>
    <property type="project" value="TreeGrafter"/>
</dbReference>
<reference evidence="10" key="1">
    <citation type="journal article" date="2022" name="Nat. Microbiol.">
        <title>Unique mobile elements and scalable gene flow at the prokaryote-eukaryote boundary revealed by circularized Asgard archaea genomes.</title>
        <authorList>
            <person name="Wu F."/>
            <person name="Speth D.R."/>
            <person name="Philosof A."/>
            <person name="Cremiere A."/>
            <person name="Narayanan A."/>
            <person name="Barco R.A."/>
            <person name="Connon S.A."/>
            <person name="Amend J.P."/>
            <person name="Antoshechkin I.A."/>
            <person name="Orphan V.J."/>
        </authorList>
    </citation>
    <scope>NUCLEOTIDE SEQUENCE</scope>
    <source>
        <strain evidence="10">PR6</strain>
    </source>
</reference>
<dbReference type="PRINTS" id="PR00934">
    <property type="entry name" value="XHISDIPTASE"/>
</dbReference>
<gene>
    <name evidence="10" type="primary">pepD</name>
    <name evidence="10" type="ORF">K9W46_03635</name>
</gene>
<keyword evidence="6" id="KW-0862">Zinc</keyword>
<protein>
    <submittedName>
        <fullName evidence="10">Beta-Ala-His dipeptidase</fullName>
        <ecNumber evidence="10">3.4.13.20</ecNumber>
    </submittedName>
</protein>
<dbReference type="PANTHER" id="PTHR43501">
    <property type="entry name" value="CYTOSOL NON-SPECIFIC DIPEPTIDASE"/>
    <property type="match status" value="1"/>
</dbReference>
<dbReference type="GO" id="GO:0006508">
    <property type="term" value="P:proteolysis"/>
    <property type="evidence" value="ECO:0007669"/>
    <property type="project" value="UniProtKB-KW"/>
</dbReference>
<dbReference type="InterPro" id="IPR036264">
    <property type="entry name" value="Bact_exopeptidase_dim_dom"/>
</dbReference>
<dbReference type="SUPFAM" id="SSF55031">
    <property type="entry name" value="Bacterial exopeptidase dimerisation domain"/>
    <property type="match status" value="1"/>
</dbReference>
<dbReference type="EC" id="3.4.13.20" evidence="10"/>
<dbReference type="SUPFAM" id="SSF53187">
    <property type="entry name" value="Zn-dependent exopeptidases"/>
    <property type="match status" value="1"/>
</dbReference>
<keyword evidence="3" id="KW-0645">Protease</keyword>
<comment type="cofactor">
    <cofactor evidence="2">
        <name>Zn(2+)</name>
        <dbReference type="ChEBI" id="CHEBI:29105"/>
    </cofactor>
</comment>
<evidence type="ECO:0000256" key="5">
    <source>
        <dbReference type="ARBA" id="ARBA00022801"/>
    </source>
</evidence>
<dbReference type="InterPro" id="IPR011650">
    <property type="entry name" value="Peptidase_M20_dimer"/>
</dbReference>
<proteinExistence type="predicted"/>
<evidence type="ECO:0000256" key="3">
    <source>
        <dbReference type="ARBA" id="ARBA00022670"/>
    </source>
</evidence>
<evidence type="ECO:0000256" key="4">
    <source>
        <dbReference type="ARBA" id="ARBA00022723"/>
    </source>
</evidence>
<dbReference type="Pfam" id="PF01546">
    <property type="entry name" value="Peptidase_M20"/>
    <property type="match status" value="1"/>
</dbReference>
<dbReference type="PANTHER" id="PTHR43501:SF1">
    <property type="entry name" value="CYTOSOL NON-SPECIFIC DIPEPTIDASE"/>
    <property type="match status" value="1"/>
</dbReference>